<comment type="caution">
    <text evidence="1">The sequence shown here is derived from an EMBL/GenBank/DDBJ whole genome shotgun (WGS) entry which is preliminary data.</text>
</comment>
<reference evidence="1" key="1">
    <citation type="journal article" date="2023" name="PLoS Negl. Trop. Dis.">
        <title>A genome sequence for Biomphalaria pfeifferi, the major vector snail for the human-infecting parasite Schistosoma mansoni.</title>
        <authorList>
            <person name="Bu L."/>
            <person name="Lu L."/>
            <person name="Laidemitt M.R."/>
            <person name="Zhang S.M."/>
            <person name="Mutuku M."/>
            <person name="Mkoji G."/>
            <person name="Steinauer M."/>
            <person name="Loker E.S."/>
        </authorList>
    </citation>
    <scope>NUCLEOTIDE SEQUENCE</scope>
    <source>
        <strain evidence="1">KasaAsao</strain>
    </source>
</reference>
<proteinExistence type="predicted"/>
<dbReference type="EMBL" id="JASAOG010000030">
    <property type="protein sequence ID" value="KAK0061323.1"/>
    <property type="molecule type" value="Genomic_DNA"/>
</dbReference>
<keyword evidence="2" id="KW-1185">Reference proteome</keyword>
<dbReference type="AlphaFoldDB" id="A0AAD8FEW5"/>
<sequence length="55" mass="6383">CGPSSVPGPDWRDVVQRRTFPEIPEQVRLPNASYTHRHRRVSSYVVHLFSFTMGE</sequence>
<keyword evidence="1" id="KW-0675">Receptor</keyword>
<dbReference type="Proteomes" id="UP001233172">
    <property type="component" value="Unassembled WGS sequence"/>
</dbReference>
<organism evidence="1 2">
    <name type="scientific">Biomphalaria pfeifferi</name>
    <name type="common">Bloodfluke planorb</name>
    <name type="synonym">Freshwater snail</name>
    <dbReference type="NCBI Taxonomy" id="112525"/>
    <lineage>
        <taxon>Eukaryota</taxon>
        <taxon>Metazoa</taxon>
        <taxon>Spiralia</taxon>
        <taxon>Lophotrochozoa</taxon>
        <taxon>Mollusca</taxon>
        <taxon>Gastropoda</taxon>
        <taxon>Heterobranchia</taxon>
        <taxon>Euthyneura</taxon>
        <taxon>Panpulmonata</taxon>
        <taxon>Hygrophila</taxon>
        <taxon>Lymnaeoidea</taxon>
        <taxon>Planorbidae</taxon>
        <taxon>Biomphalaria</taxon>
    </lineage>
</organism>
<feature type="non-terminal residue" evidence="1">
    <location>
        <position position="55"/>
    </location>
</feature>
<feature type="non-terminal residue" evidence="1">
    <location>
        <position position="1"/>
    </location>
</feature>
<gene>
    <name evidence="1" type="ORF">Bpfe_009129</name>
</gene>
<evidence type="ECO:0000313" key="1">
    <source>
        <dbReference type="EMBL" id="KAK0061323.1"/>
    </source>
</evidence>
<reference evidence="1" key="2">
    <citation type="submission" date="2023-04" db="EMBL/GenBank/DDBJ databases">
        <authorList>
            <person name="Bu L."/>
            <person name="Lu L."/>
            <person name="Laidemitt M.R."/>
            <person name="Zhang S.M."/>
            <person name="Mutuku M."/>
            <person name="Mkoji G."/>
            <person name="Steinauer M."/>
            <person name="Loker E.S."/>
        </authorList>
    </citation>
    <scope>NUCLEOTIDE SEQUENCE</scope>
    <source>
        <strain evidence="1">KasaAsao</strain>
        <tissue evidence="1">Whole Snail</tissue>
    </source>
</reference>
<evidence type="ECO:0000313" key="2">
    <source>
        <dbReference type="Proteomes" id="UP001233172"/>
    </source>
</evidence>
<protein>
    <submittedName>
        <fullName evidence="1">Short transient receptor potential channel 4</fullName>
    </submittedName>
</protein>
<name>A0AAD8FEW5_BIOPF</name>
<accession>A0AAD8FEW5</accession>